<feature type="transmembrane region" description="Helical" evidence="6">
    <location>
        <begin position="303"/>
        <end position="324"/>
    </location>
</feature>
<feature type="transmembrane region" description="Helical" evidence="6">
    <location>
        <begin position="175"/>
        <end position="196"/>
    </location>
</feature>
<evidence type="ECO:0000313" key="8">
    <source>
        <dbReference type="Proteomes" id="UP000256708"/>
    </source>
</evidence>
<keyword evidence="5 6" id="KW-0472">Membrane</keyword>
<accession>A0A3D8LCM2</accession>
<feature type="transmembrane region" description="Helical" evidence="6">
    <location>
        <begin position="216"/>
        <end position="232"/>
    </location>
</feature>
<dbReference type="GO" id="GO:0005886">
    <property type="term" value="C:plasma membrane"/>
    <property type="evidence" value="ECO:0007669"/>
    <property type="project" value="UniProtKB-SubCell"/>
</dbReference>
<feature type="transmembrane region" description="Helical" evidence="6">
    <location>
        <begin position="392"/>
        <end position="410"/>
    </location>
</feature>
<dbReference type="Pfam" id="PF01943">
    <property type="entry name" value="Polysacc_synt"/>
    <property type="match status" value="1"/>
</dbReference>
<evidence type="ECO:0000256" key="2">
    <source>
        <dbReference type="ARBA" id="ARBA00022475"/>
    </source>
</evidence>
<feature type="transmembrane region" description="Helical" evidence="6">
    <location>
        <begin position="330"/>
        <end position="352"/>
    </location>
</feature>
<evidence type="ECO:0000256" key="1">
    <source>
        <dbReference type="ARBA" id="ARBA00004651"/>
    </source>
</evidence>
<dbReference type="EMBL" id="QRGR01000010">
    <property type="protein sequence ID" value="RDV15103.1"/>
    <property type="molecule type" value="Genomic_DNA"/>
</dbReference>
<proteinExistence type="predicted"/>
<keyword evidence="8" id="KW-1185">Reference proteome</keyword>
<feature type="transmembrane region" description="Helical" evidence="6">
    <location>
        <begin position="117"/>
        <end position="138"/>
    </location>
</feature>
<keyword evidence="4 6" id="KW-1133">Transmembrane helix</keyword>
<gene>
    <name evidence="7" type="ORF">DXT99_10545</name>
</gene>
<evidence type="ECO:0000256" key="6">
    <source>
        <dbReference type="SAM" id="Phobius"/>
    </source>
</evidence>
<dbReference type="InterPro" id="IPR002797">
    <property type="entry name" value="Polysacc_synth"/>
</dbReference>
<evidence type="ECO:0000256" key="4">
    <source>
        <dbReference type="ARBA" id="ARBA00022989"/>
    </source>
</evidence>
<evidence type="ECO:0000256" key="3">
    <source>
        <dbReference type="ARBA" id="ARBA00022692"/>
    </source>
</evidence>
<name>A0A3D8LCM2_9BACT</name>
<protein>
    <submittedName>
        <fullName evidence="7">Lipopolysaccharide biosynthesis protein</fullName>
    </submittedName>
</protein>
<evidence type="ECO:0000313" key="7">
    <source>
        <dbReference type="EMBL" id="RDV15103.1"/>
    </source>
</evidence>
<feature type="transmembrane region" description="Helical" evidence="6">
    <location>
        <begin position="364"/>
        <end position="386"/>
    </location>
</feature>
<keyword evidence="2" id="KW-1003">Cell membrane</keyword>
<dbReference type="InterPro" id="IPR050833">
    <property type="entry name" value="Poly_Biosynth_Transport"/>
</dbReference>
<feature type="transmembrane region" description="Helical" evidence="6">
    <location>
        <begin position="42"/>
        <end position="65"/>
    </location>
</feature>
<evidence type="ECO:0000256" key="5">
    <source>
        <dbReference type="ARBA" id="ARBA00023136"/>
    </source>
</evidence>
<feature type="transmembrane region" description="Helical" evidence="6">
    <location>
        <begin position="252"/>
        <end position="271"/>
    </location>
</feature>
<feature type="transmembrane region" description="Helical" evidence="6">
    <location>
        <begin position="147"/>
        <end position="169"/>
    </location>
</feature>
<organism evidence="7 8">
    <name type="scientific">Pontibacter diazotrophicus</name>
    <dbReference type="NCBI Taxonomy" id="1400979"/>
    <lineage>
        <taxon>Bacteria</taxon>
        <taxon>Pseudomonadati</taxon>
        <taxon>Bacteroidota</taxon>
        <taxon>Cytophagia</taxon>
        <taxon>Cytophagales</taxon>
        <taxon>Hymenobacteraceae</taxon>
        <taxon>Pontibacter</taxon>
    </lineage>
</organism>
<feature type="transmembrane region" description="Helical" evidence="6">
    <location>
        <begin position="86"/>
        <end position="105"/>
    </location>
</feature>
<comment type="subcellular location">
    <subcellularLocation>
        <location evidence="1">Cell membrane</location>
        <topology evidence="1">Multi-pass membrane protein</topology>
    </subcellularLocation>
</comment>
<dbReference type="OrthoDB" id="1495589at2"/>
<sequence length="473" mass="53407">MLRKLLSHAAIYGLAAQVPRLAGVLALPVITRYLTTFDYGVAGVVTAYVGALGIMQSLGLSVVMVNSFARYPTRYKWVWRQLHGFTLLWSVVYSVVLGAVLYWAIPEGAVENRWQIILLNVLPAMLFNSTEFLGGMYYQMLQRPFPVALRSFVVGTLVVVLNIYTIAYLRMGYMGWFYANFIGTVVGFLIYSPLIYVKEQMMPIFNFNWQRIKRSLRVSLHVIPHHFSFFLLDTSDRLVMDVLRVPLPRIGFYNIASSFGLYFAAASNAVVQAAGPVYMRLYAKPDDQEAALQARQLTFSLQILYLAVTSLVALWMKEIFFLLIKNEVLQAAYPLAIIILMGYSYKPMYLAVVNQLVYQEKTKALWKISTIAGAGNVVLNFLLIPFYGIEAAAFTTFAALMYMGYAGYLLKEYKQIRQVNYYPWLWLPVNVIALLGVCFLADVSIISKLLITAVLGAISLVLLVKRKISSNTL</sequence>
<dbReference type="PANTHER" id="PTHR30250">
    <property type="entry name" value="PST FAMILY PREDICTED COLANIC ACID TRANSPORTER"/>
    <property type="match status" value="1"/>
</dbReference>
<feature type="transmembrane region" description="Helical" evidence="6">
    <location>
        <begin position="445"/>
        <end position="464"/>
    </location>
</feature>
<keyword evidence="3 6" id="KW-0812">Transmembrane</keyword>
<dbReference type="PANTHER" id="PTHR30250:SF11">
    <property type="entry name" value="O-ANTIGEN TRANSPORTER-RELATED"/>
    <property type="match status" value="1"/>
</dbReference>
<feature type="transmembrane region" description="Helical" evidence="6">
    <location>
        <begin position="422"/>
        <end position="439"/>
    </location>
</feature>
<comment type="caution">
    <text evidence="7">The sequence shown here is derived from an EMBL/GenBank/DDBJ whole genome shotgun (WGS) entry which is preliminary data.</text>
</comment>
<reference evidence="8" key="1">
    <citation type="submission" date="2018-08" db="EMBL/GenBank/DDBJ databases">
        <authorList>
            <person name="Liu Z.-W."/>
            <person name="Du Z.-J."/>
        </authorList>
    </citation>
    <scope>NUCLEOTIDE SEQUENCE [LARGE SCALE GENOMIC DNA]</scope>
    <source>
        <strain evidence="8">H4X</strain>
    </source>
</reference>
<dbReference type="Proteomes" id="UP000256708">
    <property type="component" value="Unassembled WGS sequence"/>
</dbReference>
<dbReference type="AlphaFoldDB" id="A0A3D8LCM2"/>